<name>A0A8S3Y7E0_PARAO</name>
<evidence type="ECO:0000256" key="4">
    <source>
        <dbReference type="ARBA" id="ARBA00022722"/>
    </source>
</evidence>
<comment type="caution">
    <text evidence="9">The sequence shown here is derived from an EMBL/GenBank/DDBJ whole genome shotgun (WGS) entry which is preliminary data.</text>
</comment>
<keyword evidence="10" id="KW-1185">Reference proteome</keyword>
<keyword evidence="7" id="KW-0539">Nucleus</keyword>
<dbReference type="Proteomes" id="UP000691718">
    <property type="component" value="Unassembled WGS sequence"/>
</dbReference>
<comment type="subcellular location">
    <subcellularLocation>
        <location evidence="2">Nucleus</location>
    </subcellularLocation>
</comment>
<protein>
    <submittedName>
        <fullName evidence="9">(apollo) hypothetical protein</fullName>
    </submittedName>
</protein>
<evidence type="ECO:0000259" key="8">
    <source>
        <dbReference type="Pfam" id="PF13359"/>
    </source>
</evidence>
<dbReference type="GO" id="GO:0016787">
    <property type="term" value="F:hydrolase activity"/>
    <property type="evidence" value="ECO:0007669"/>
    <property type="project" value="UniProtKB-KW"/>
</dbReference>
<evidence type="ECO:0000256" key="3">
    <source>
        <dbReference type="ARBA" id="ARBA00006958"/>
    </source>
</evidence>
<evidence type="ECO:0000256" key="2">
    <source>
        <dbReference type="ARBA" id="ARBA00004123"/>
    </source>
</evidence>
<dbReference type="InterPro" id="IPR027806">
    <property type="entry name" value="HARBI1_dom"/>
</dbReference>
<keyword evidence="4" id="KW-0540">Nuclease</keyword>
<evidence type="ECO:0000256" key="5">
    <source>
        <dbReference type="ARBA" id="ARBA00022723"/>
    </source>
</evidence>
<dbReference type="PANTHER" id="PTHR22930">
    <property type="match status" value="1"/>
</dbReference>
<keyword evidence="6" id="KW-0378">Hydrolase</keyword>
<proteinExistence type="inferred from homology"/>
<reference evidence="9" key="1">
    <citation type="submission" date="2021-04" db="EMBL/GenBank/DDBJ databases">
        <authorList>
            <person name="Tunstrom K."/>
        </authorList>
    </citation>
    <scope>NUCLEOTIDE SEQUENCE</scope>
</reference>
<evidence type="ECO:0000313" key="10">
    <source>
        <dbReference type="Proteomes" id="UP000691718"/>
    </source>
</evidence>
<organism evidence="9 10">
    <name type="scientific">Parnassius apollo</name>
    <name type="common">Apollo butterfly</name>
    <name type="synonym">Papilio apollo</name>
    <dbReference type="NCBI Taxonomy" id="110799"/>
    <lineage>
        <taxon>Eukaryota</taxon>
        <taxon>Metazoa</taxon>
        <taxon>Ecdysozoa</taxon>
        <taxon>Arthropoda</taxon>
        <taxon>Hexapoda</taxon>
        <taxon>Insecta</taxon>
        <taxon>Pterygota</taxon>
        <taxon>Neoptera</taxon>
        <taxon>Endopterygota</taxon>
        <taxon>Lepidoptera</taxon>
        <taxon>Glossata</taxon>
        <taxon>Ditrysia</taxon>
        <taxon>Papilionoidea</taxon>
        <taxon>Papilionidae</taxon>
        <taxon>Parnassiinae</taxon>
        <taxon>Parnassini</taxon>
        <taxon>Parnassius</taxon>
        <taxon>Parnassius</taxon>
    </lineage>
</organism>
<dbReference type="Pfam" id="PF13359">
    <property type="entry name" value="DDE_Tnp_4"/>
    <property type="match status" value="1"/>
</dbReference>
<dbReference type="OrthoDB" id="6509413at2759"/>
<keyword evidence="5" id="KW-0479">Metal-binding</keyword>
<feature type="domain" description="DDE Tnp4" evidence="8">
    <location>
        <begin position="156"/>
        <end position="308"/>
    </location>
</feature>
<dbReference type="PANTHER" id="PTHR22930:SF250">
    <property type="entry name" value="NUCLEASE HARBI1-LIKE PROTEIN"/>
    <property type="match status" value="1"/>
</dbReference>
<comment type="similarity">
    <text evidence="3">Belongs to the HARBI1 family.</text>
</comment>
<comment type="cofactor">
    <cofactor evidence="1">
        <name>a divalent metal cation</name>
        <dbReference type="ChEBI" id="CHEBI:60240"/>
    </cofactor>
</comment>
<evidence type="ECO:0000256" key="1">
    <source>
        <dbReference type="ARBA" id="ARBA00001968"/>
    </source>
</evidence>
<dbReference type="InterPro" id="IPR045249">
    <property type="entry name" value="HARBI1-like"/>
</dbReference>
<evidence type="ECO:0000256" key="6">
    <source>
        <dbReference type="ARBA" id="ARBA00022801"/>
    </source>
</evidence>
<evidence type="ECO:0000256" key="7">
    <source>
        <dbReference type="ARBA" id="ARBA00023242"/>
    </source>
</evidence>
<dbReference type="GO" id="GO:0004518">
    <property type="term" value="F:nuclease activity"/>
    <property type="evidence" value="ECO:0007669"/>
    <property type="project" value="UniProtKB-KW"/>
</dbReference>
<evidence type="ECO:0000313" key="9">
    <source>
        <dbReference type="EMBL" id="CAG5056867.1"/>
    </source>
</evidence>
<dbReference type="GO" id="GO:0046872">
    <property type="term" value="F:metal ion binding"/>
    <property type="evidence" value="ECO:0007669"/>
    <property type="project" value="UniProtKB-KW"/>
</dbReference>
<dbReference type="GO" id="GO:0005634">
    <property type="term" value="C:nucleus"/>
    <property type="evidence" value="ECO:0007669"/>
    <property type="project" value="UniProtKB-SubCell"/>
</dbReference>
<accession>A0A8S3Y7E0</accession>
<dbReference type="AlphaFoldDB" id="A0A8S3Y7E0"/>
<dbReference type="EMBL" id="CAJQZP010001616">
    <property type="protein sequence ID" value="CAG5056867.1"/>
    <property type="molecule type" value="Genomic_DNA"/>
</dbReference>
<gene>
    <name evidence="9" type="ORF">PAPOLLO_LOCUS26945</name>
</gene>
<sequence length="364" mass="41987">MATRQLLIAAALREERLERRRNRRRLRNQLNISNIPDLEFVGNYRLSRELFEELCQDIVPLLPPKGRRHGIEPTLKILTALNFYARGSYQGSVGQNMDGPMAQQTVSRCLQEVTTALNAPHILRKHIRFPQNRNERNLIKRKFYDKYGLPAVVGCIDCSHVAIVRPSEHEEQYFNRKHFHSINTQVICDSDLLITNVDASYGGATHDAYIWRECEIRNHLEGLQDETVYLLGDSGYALREHMMTPVHNAVENSPEGRYNYLQKRARCTIERTFGVLKGRWRCLLAARELHYCPETAGKIILACCVLHNMCIRAGIEGPELTEEEHQSERTRQVPFETAASSTQALQAGRRARNSLIQMLERNRR</sequence>